<keyword evidence="1" id="KW-0472">Membrane</keyword>
<keyword evidence="1" id="KW-1133">Transmembrane helix</keyword>
<feature type="transmembrane region" description="Helical" evidence="1">
    <location>
        <begin position="62"/>
        <end position="81"/>
    </location>
</feature>
<name>A0A3Q2HAM2_HORSE</name>
<reference evidence="2" key="3">
    <citation type="submission" date="2025-09" db="UniProtKB">
        <authorList>
            <consortium name="Ensembl"/>
        </authorList>
    </citation>
    <scope>IDENTIFICATION</scope>
    <source>
        <strain evidence="2">Thoroughbred</strain>
    </source>
</reference>
<evidence type="ECO:0000256" key="1">
    <source>
        <dbReference type="SAM" id="Phobius"/>
    </source>
</evidence>
<evidence type="ECO:0000313" key="3">
    <source>
        <dbReference type="Proteomes" id="UP000002281"/>
    </source>
</evidence>
<dbReference type="PaxDb" id="9796-ENSECAP00000031110"/>
<proteinExistence type="predicted"/>
<dbReference type="OMA" id="DTEIMSY"/>
<reference evidence="2 3" key="1">
    <citation type="journal article" date="2009" name="Science">
        <title>Genome sequence, comparative analysis, and population genetics of the domestic horse.</title>
        <authorList>
            <consortium name="Broad Institute Genome Sequencing Platform"/>
            <consortium name="Broad Institute Whole Genome Assembly Team"/>
            <person name="Wade C.M."/>
            <person name="Giulotto E."/>
            <person name="Sigurdsson S."/>
            <person name="Zoli M."/>
            <person name="Gnerre S."/>
            <person name="Imsland F."/>
            <person name="Lear T.L."/>
            <person name="Adelson D.L."/>
            <person name="Bailey E."/>
            <person name="Bellone R.R."/>
            <person name="Bloecker H."/>
            <person name="Distl O."/>
            <person name="Edgar R.C."/>
            <person name="Garber M."/>
            <person name="Leeb T."/>
            <person name="Mauceli E."/>
            <person name="MacLeod J.N."/>
            <person name="Penedo M.C.T."/>
            <person name="Raison J.M."/>
            <person name="Sharpe T."/>
            <person name="Vogel J."/>
            <person name="Andersson L."/>
            <person name="Antczak D.F."/>
            <person name="Biagi T."/>
            <person name="Binns M.M."/>
            <person name="Chowdhary B.P."/>
            <person name="Coleman S.J."/>
            <person name="Della Valle G."/>
            <person name="Fryc S."/>
            <person name="Guerin G."/>
            <person name="Hasegawa T."/>
            <person name="Hill E.W."/>
            <person name="Jurka J."/>
            <person name="Kiialainen A."/>
            <person name="Lindgren G."/>
            <person name="Liu J."/>
            <person name="Magnani E."/>
            <person name="Mickelson J.R."/>
            <person name="Murray J."/>
            <person name="Nergadze S.G."/>
            <person name="Onofrio R."/>
            <person name="Pedroni S."/>
            <person name="Piras M.F."/>
            <person name="Raudsepp T."/>
            <person name="Rocchi M."/>
            <person name="Roeed K.H."/>
            <person name="Ryder O.A."/>
            <person name="Searle S."/>
            <person name="Skow L."/>
            <person name="Swinburne J.E."/>
            <person name="Syvaenen A.C."/>
            <person name="Tozaki T."/>
            <person name="Valberg S.J."/>
            <person name="Vaudin M."/>
            <person name="White J.R."/>
            <person name="Zody M.C."/>
            <person name="Lander E.S."/>
            <person name="Lindblad-Toh K."/>
        </authorList>
    </citation>
    <scope>NUCLEOTIDE SEQUENCE [LARGE SCALE GENOMIC DNA]</scope>
    <source>
        <strain evidence="2 3">Thoroughbred</strain>
    </source>
</reference>
<organism evidence="2 3">
    <name type="scientific">Equus caballus</name>
    <name type="common">Horse</name>
    <dbReference type="NCBI Taxonomy" id="9796"/>
    <lineage>
        <taxon>Eukaryota</taxon>
        <taxon>Metazoa</taxon>
        <taxon>Chordata</taxon>
        <taxon>Craniata</taxon>
        <taxon>Vertebrata</taxon>
        <taxon>Euteleostomi</taxon>
        <taxon>Mammalia</taxon>
        <taxon>Eutheria</taxon>
        <taxon>Laurasiatheria</taxon>
        <taxon>Perissodactyla</taxon>
        <taxon>Equidae</taxon>
        <taxon>Equus</taxon>
    </lineage>
</organism>
<dbReference type="GeneTree" id="ENSGT00950000186412"/>
<dbReference type="Proteomes" id="UP000002281">
    <property type="component" value="Chromosome 31"/>
</dbReference>
<evidence type="ECO:0000313" key="2">
    <source>
        <dbReference type="Ensembl" id="ENSECAP00000031110.1"/>
    </source>
</evidence>
<keyword evidence="3" id="KW-1185">Reference proteome</keyword>
<protein>
    <submittedName>
        <fullName evidence="2">Uncharacterized protein</fullName>
    </submittedName>
</protein>
<dbReference type="InParanoid" id="A0A3Q2HAM2"/>
<dbReference type="AlphaFoldDB" id="A0A3Q2HAM2"/>
<keyword evidence="1" id="KW-0812">Transmembrane</keyword>
<sequence length="93" mass="10945">MINNIKLDFPVPFIQLLGKNLVKIMNQGKGSHDHYLGLGYSGWHLILAKQCFLNACGNDTEIMSYFPFYFYFLIFSAYYWIHYCEFIRITSLS</sequence>
<reference evidence="2" key="2">
    <citation type="submission" date="2025-08" db="UniProtKB">
        <authorList>
            <consortium name="Ensembl"/>
        </authorList>
    </citation>
    <scope>IDENTIFICATION</scope>
    <source>
        <strain evidence="2">Thoroughbred</strain>
    </source>
</reference>
<dbReference type="Bgee" id="ENSECAG00000040640">
    <property type="expression patterns" value="Expressed in brainstem and 3 other cell types or tissues"/>
</dbReference>
<accession>A0A3Q2HAM2</accession>
<dbReference type="Ensembl" id="ENSECAT00000054783.1">
    <property type="protein sequence ID" value="ENSECAP00000031110.1"/>
    <property type="gene ID" value="ENSECAG00000040640.1"/>
</dbReference>